<protein>
    <submittedName>
        <fullName evidence="1">Uncharacterized protein</fullName>
    </submittedName>
</protein>
<dbReference type="HOGENOM" id="CLU_2472197_0_0_1"/>
<reference evidence="1 2" key="1">
    <citation type="journal article" date="2014" name="Genome Biol.">
        <title>Transcriptome and methylome profiling reveals relics of genome dominance in the mesopolyploid Brassica oleracea.</title>
        <authorList>
            <person name="Parkin I.A."/>
            <person name="Koh C."/>
            <person name="Tang H."/>
            <person name="Robinson S.J."/>
            <person name="Kagale S."/>
            <person name="Clarke W.E."/>
            <person name="Town C.D."/>
            <person name="Nixon J."/>
            <person name="Krishnakumar V."/>
            <person name="Bidwell S.L."/>
            <person name="Denoeud F."/>
            <person name="Belcram H."/>
            <person name="Links M.G."/>
            <person name="Just J."/>
            <person name="Clarke C."/>
            <person name="Bender T."/>
            <person name="Huebert T."/>
            <person name="Mason A.S."/>
            <person name="Pires J.C."/>
            <person name="Barker G."/>
            <person name="Moore J."/>
            <person name="Walley P.G."/>
            <person name="Manoli S."/>
            <person name="Batley J."/>
            <person name="Edwards D."/>
            <person name="Nelson M.N."/>
            <person name="Wang X."/>
            <person name="Paterson A.H."/>
            <person name="King G."/>
            <person name="Bancroft I."/>
            <person name="Chalhoub B."/>
            <person name="Sharpe A.G."/>
        </authorList>
    </citation>
    <scope>NUCLEOTIDE SEQUENCE</scope>
    <source>
        <strain evidence="1 2">cv. TO1000</strain>
    </source>
</reference>
<dbReference type="Proteomes" id="UP000032141">
    <property type="component" value="Chromosome C6"/>
</dbReference>
<dbReference type="PANTHER" id="PTHR38400">
    <property type="entry name" value="OS02G0317800 PROTEIN"/>
    <property type="match status" value="1"/>
</dbReference>
<name>A0A0D3CY55_BRAOL</name>
<reference evidence="1" key="2">
    <citation type="submission" date="2015-03" db="UniProtKB">
        <authorList>
            <consortium name="EnsemblPlants"/>
        </authorList>
    </citation>
    <scope>IDENTIFICATION</scope>
</reference>
<proteinExistence type="predicted"/>
<keyword evidence="2" id="KW-1185">Reference proteome</keyword>
<sequence length="88" mass="9743">MVLGLQTLRAGPGCTSKVTQATYETHDVRGRKLRLVKLLSAESLDAQYHLLIIKTSAVDSWTGEIRRRVVCHVCADSSIRPDDHVIEG</sequence>
<evidence type="ECO:0000313" key="2">
    <source>
        <dbReference type="Proteomes" id="UP000032141"/>
    </source>
</evidence>
<dbReference type="STRING" id="109376.A0A0D3CY55"/>
<dbReference type="EnsemblPlants" id="Bo6g099110.1">
    <property type="protein sequence ID" value="Bo6g099110.1"/>
    <property type="gene ID" value="Bo6g099110"/>
</dbReference>
<accession>A0A0D3CY55</accession>
<organism evidence="1 2">
    <name type="scientific">Brassica oleracea var. oleracea</name>
    <dbReference type="NCBI Taxonomy" id="109376"/>
    <lineage>
        <taxon>Eukaryota</taxon>
        <taxon>Viridiplantae</taxon>
        <taxon>Streptophyta</taxon>
        <taxon>Embryophyta</taxon>
        <taxon>Tracheophyta</taxon>
        <taxon>Spermatophyta</taxon>
        <taxon>Magnoliopsida</taxon>
        <taxon>eudicotyledons</taxon>
        <taxon>Gunneridae</taxon>
        <taxon>Pentapetalae</taxon>
        <taxon>rosids</taxon>
        <taxon>malvids</taxon>
        <taxon>Brassicales</taxon>
        <taxon>Brassicaceae</taxon>
        <taxon>Brassiceae</taxon>
        <taxon>Brassica</taxon>
    </lineage>
</organism>
<evidence type="ECO:0000313" key="1">
    <source>
        <dbReference type="EnsemblPlants" id="Bo6g099110.1"/>
    </source>
</evidence>
<dbReference type="Gramene" id="Bo6g099110.1">
    <property type="protein sequence ID" value="Bo6g099110.1"/>
    <property type="gene ID" value="Bo6g099110"/>
</dbReference>
<dbReference type="AlphaFoldDB" id="A0A0D3CY55"/>